<accession>A0A087BC30</accession>
<dbReference type="STRING" id="1692.BMAGN_0448"/>
<evidence type="ECO:0000313" key="2">
    <source>
        <dbReference type="Proteomes" id="UP000029052"/>
    </source>
</evidence>
<organism evidence="1 2">
    <name type="scientific">Bifidobacterium magnum</name>
    <dbReference type="NCBI Taxonomy" id="1692"/>
    <lineage>
        <taxon>Bacteria</taxon>
        <taxon>Bacillati</taxon>
        <taxon>Actinomycetota</taxon>
        <taxon>Actinomycetes</taxon>
        <taxon>Bifidobacteriales</taxon>
        <taxon>Bifidobacteriaceae</taxon>
        <taxon>Bifidobacterium</taxon>
    </lineage>
</organism>
<dbReference type="PANTHER" id="PTHR10091:SF0">
    <property type="entry name" value="GALACTOSE MUTAROTASE"/>
    <property type="match status" value="1"/>
</dbReference>
<keyword evidence="2" id="KW-1185">Reference proteome</keyword>
<dbReference type="Proteomes" id="UP000029052">
    <property type="component" value="Unassembled WGS sequence"/>
</dbReference>
<dbReference type="PANTHER" id="PTHR10091">
    <property type="entry name" value="ALDOSE-1-EPIMERASE"/>
    <property type="match status" value="1"/>
</dbReference>
<evidence type="ECO:0000313" key="1">
    <source>
        <dbReference type="EMBL" id="KFI68580.1"/>
    </source>
</evidence>
<dbReference type="RefSeq" id="WP_022859058.1">
    <property type="nucleotide sequence ID" value="NZ_JGZB01000003.1"/>
</dbReference>
<dbReference type="GO" id="GO:0030246">
    <property type="term" value="F:carbohydrate binding"/>
    <property type="evidence" value="ECO:0007669"/>
    <property type="project" value="InterPro"/>
</dbReference>
<keyword evidence="1" id="KW-0413">Isomerase</keyword>
<sequence length="315" mass="34730">MTAVHTPRTGEQYTITHGDYTAVVTELGAILRRLTYKGEDILASYGADDLVKCCGGEILIPFPNRLEAGTYTFEGHDYTLPIDEHERNNAIHGYGYRSYWKLESLTEDSVSLSWRVPDMAGYPFDVIATATYRLDDEGVHITIDAFNNDTKAAPWALAIHPWLANGRNAYGDAIDADNALCTLLIDADTHVVPNENLIPVGTEPVEGTKFDFRKGRKLDEQPYDDALTDVHHDENGLAHAFFTRPDGMMIHITGDETITSFQVCDATGFPAEVHPAGVAVEPQTAYANTFKTGKDLIVIEPGEHSTTELMIGVVR</sequence>
<dbReference type="InterPro" id="IPR008183">
    <property type="entry name" value="Aldose_1/G6P_1-epimerase"/>
</dbReference>
<dbReference type="InterPro" id="IPR014718">
    <property type="entry name" value="GH-type_carb-bd"/>
</dbReference>
<dbReference type="AlphaFoldDB" id="A0A087BC30"/>
<dbReference type="InterPro" id="IPR011013">
    <property type="entry name" value="Gal_mutarotase_sf_dom"/>
</dbReference>
<dbReference type="EMBL" id="JGZB01000003">
    <property type="protein sequence ID" value="KFI68580.1"/>
    <property type="molecule type" value="Genomic_DNA"/>
</dbReference>
<dbReference type="Gene3D" id="2.70.98.10">
    <property type="match status" value="1"/>
</dbReference>
<dbReference type="SUPFAM" id="SSF74650">
    <property type="entry name" value="Galactose mutarotase-like"/>
    <property type="match status" value="1"/>
</dbReference>
<comment type="caution">
    <text evidence="1">The sequence shown here is derived from an EMBL/GenBank/DDBJ whole genome shotgun (WGS) entry which is preliminary data.</text>
</comment>
<dbReference type="GO" id="GO:0033499">
    <property type="term" value="P:galactose catabolic process via UDP-galactose, Leloir pathway"/>
    <property type="evidence" value="ECO:0007669"/>
    <property type="project" value="TreeGrafter"/>
</dbReference>
<dbReference type="EC" id="5.1.3.3" evidence="1"/>
<dbReference type="eggNOG" id="COG2017">
    <property type="taxonomic scope" value="Bacteria"/>
</dbReference>
<reference evidence="1 2" key="1">
    <citation type="submission" date="2014-03" db="EMBL/GenBank/DDBJ databases">
        <title>Genomics of Bifidobacteria.</title>
        <authorList>
            <person name="Ventura M."/>
            <person name="Milani C."/>
            <person name="Lugli G.A."/>
        </authorList>
    </citation>
    <scope>NUCLEOTIDE SEQUENCE [LARGE SCALE GENOMIC DNA]</scope>
    <source>
        <strain evidence="1 2">LMG 11591</strain>
    </source>
</reference>
<dbReference type="CDD" id="cd09022">
    <property type="entry name" value="Aldose_epim_Ec_YihR"/>
    <property type="match status" value="1"/>
</dbReference>
<gene>
    <name evidence="1" type="ORF">BMAGN_0448</name>
</gene>
<dbReference type="GO" id="GO:0004034">
    <property type="term" value="F:aldose 1-epimerase activity"/>
    <property type="evidence" value="ECO:0007669"/>
    <property type="project" value="UniProtKB-EC"/>
</dbReference>
<dbReference type="GO" id="GO:0006006">
    <property type="term" value="P:glucose metabolic process"/>
    <property type="evidence" value="ECO:0007669"/>
    <property type="project" value="TreeGrafter"/>
</dbReference>
<dbReference type="Pfam" id="PF01263">
    <property type="entry name" value="Aldose_epim"/>
    <property type="match status" value="1"/>
</dbReference>
<dbReference type="InterPro" id="IPR037480">
    <property type="entry name" value="YihR-like"/>
</dbReference>
<protein>
    <submittedName>
        <fullName evidence="1">Aldose 1-epimerase</fullName>
        <ecNumber evidence="1">5.1.3.3</ecNumber>
    </submittedName>
</protein>
<proteinExistence type="predicted"/>
<name>A0A087BC30_9BIFI</name>